<evidence type="ECO:0000256" key="2">
    <source>
        <dbReference type="SAM" id="SignalP"/>
    </source>
</evidence>
<feature type="signal peptide" evidence="2">
    <location>
        <begin position="1"/>
        <end position="26"/>
    </location>
</feature>
<dbReference type="RefSeq" id="WP_113992704.1">
    <property type="nucleotide sequence ID" value="NZ_JAWHPP010000009.1"/>
</dbReference>
<gene>
    <name evidence="3" type="ORF">C7J97_11465</name>
</gene>
<dbReference type="Proteomes" id="UP000252378">
    <property type="component" value="Unassembled WGS sequence"/>
</dbReference>
<keyword evidence="2" id="KW-0732">Signal</keyword>
<feature type="compositionally biased region" description="Basic and acidic residues" evidence="1">
    <location>
        <begin position="73"/>
        <end position="90"/>
    </location>
</feature>
<feature type="chain" id="PRO_5016596702" description="Lipoprotein" evidence="2">
    <location>
        <begin position="27"/>
        <end position="188"/>
    </location>
</feature>
<reference evidence="3 4" key="1">
    <citation type="submission" date="2018-03" db="EMBL/GenBank/DDBJ databases">
        <title>Complete genome sequencing of Faecalibacterium prausnitzii strains isolated from the human gut.</title>
        <authorList>
            <person name="Fitzgerald B.C."/>
            <person name="Shkoporov A.N."/>
            <person name="Ross P.R."/>
            <person name="Hill C."/>
        </authorList>
    </citation>
    <scope>NUCLEOTIDE SEQUENCE [LARGE SCALE GENOMIC DNA]</scope>
    <source>
        <strain evidence="3 4">ATCC 27768</strain>
    </source>
</reference>
<dbReference type="EMBL" id="PXUP01000017">
    <property type="protein sequence ID" value="RCH44135.1"/>
    <property type="molecule type" value="Genomic_DNA"/>
</dbReference>
<sequence length="188" mass="19363">MNVNYKMMGVVLCGAMLLASGCGAKAETTASSAVESESVSVVALEAASSEAVPESEAVSEAVSEASSAVSEAASEKPTESKAESKAETAAKSKPAKQETAASSKEEKTEPVESKPVTETAPAETASLETALKYVGKDVSKLYAAIGKPNSSEYASSCIGDGEDGLLYYNGFTVTTYRENGKETVQDAY</sequence>
<evidence type="ECO:0008006" key="5">
    <source>
        <dbReference type="Google" id="ProtNLM"/>
    </source>
</evidence>
<dbReference type="PROSITE" id="PS51257">
    <property type="entry name" value="PROKAR_LIPOPROTEIN"/>
    <property type="match status" value="1"/>
</dbReference>
<feature type="region of interest" description="Disordered" evidence="1">
    <location>
        <begin position="47"/>
        <end position="123"/>
    </location>
</feature>
<evidence type="ECO:0000256" key="1">
    <source>
        <dbReference type="SAM" id="MobiDB-lite"/>
    </source>
</evidence>
<accession>A0A367G0I7</accession>
<dbReference type="AlphaFoldDB" id="A0A367G0I7"/>
<evidence type="ECO:0000313" key="4">
    <source>
        <dbReference type="Proteomes" id="UP000252378"/>
    </source>
</evidence>
<evidence type="ECO:0000313" key="3">
    <source>
        <dbReference type="EMBL" id="RCH44135.1"/>
    </source>
</evidence>
<protein>
    <recommendedName>
        <fullName evidence="5">Lipoprotein</fullName>
    </recommendedName>
</protein>
<name>A0A367G0I7_9FIRM</name>
<feature type="compositionally biased region" description="Basic and acidic residues" evidence="1">
    <location>
        <begin position="103"/>
        <end position="112"/>
    </location>
</feature>
<comment type="caution">
    <text evidence="3">The sequence shown here is derived from an EMBL/GenBank/DDBJ whole genome shotgun (WGS) entry which is preliminary data.</text>
</comment>
<feature type="compositionally biased region" description="Low complexity" evidence="1">
    <location>
        <begin position="47"/>
        <end position="72"/>
    </location>
</feature>
<organism evidence="3 4">
    <name type="scientific">Faecalibacterium prausnitzii</name>
    <dbReference type="NCBI Taxonomy" id="853"/>
    <lineage>
        <taxon>Bacteria</taxon>
        <taxon>Bacillati</taxon>
        <taxon>Bacillota</taxon>
        <taxon>Clostridia</taxon>
        <taxon>Eubacteriales</taxon>
        <taxon>Oscillospiraceae</taxon>
        <taxon>Faecalibacterium</taxon>
    </lineage>
</organism>
<proteinExistence type="predicted"/>